<dbReference type="SUPFAM" id="SSF47336">
    <property type="entry name" value="ACP-like"/>
    <property type="match status" value="1"/>
</dbReference>
<dbReference type="Gene3D" id="3.30.300.30">
    <property type="match status" value="1"/>
</dbReference>
<protein>
    <submittedName>
        <fullName evidence="5">NovH protein</fullName>
    </submittedName>
</protein>
<reference evidence="5" key="1">
    <citation type="submission" date="2021-02" db="EMBL/GenBank/DDBJ databases">
        <authorList>
            <person name="Dougan E. K."/>
            <person name="Rhodes N."/>
            <person name="Thang M."/>
            <person name="Chan C."/>
        </authorList>
    </citation>
    <scope>NUCLEOTIDE SEQUENCE</scope>
</reference>
<accession>A0A812TNB7</accession>
<evidence type="ECO:0000313" key="6">
    <source>
        <dbReference type="Proteomes" id="UP000604046"/>
    </source>
</evidence>
<dbReference type="SUPFAM" id="SSF56801">
    <property type="entry name" value="Acetyl-CoA synthetase-like"/>
    <property type="match status" value="2"/>
</dbReference>
<evidence type="ECO:0000256" key="3">
    <source>
        <dbReference type="SAM" id="MobiDB-lite"/>
    </source>
</evidence>
<dbReference type="InterPro" id="IPR036736">
    <property type="entry name" value="ACP-like_sf"/>
</dbReference>
<keyword evidence="1" id="KW-0596">Phosphopantetheine</keyword>
<comment type="caution">
    <text evidence="5">The sequence shown here is derived from an EMBL/GenBank/DDBJ whole genome shotgun (WGS) entry which is preliminary data.</text>
</comment>
<dbReference type="InterPro" id="IPR009081">
    <property type="entry name" value="PP-bd_ACP"/>
</dbReference>
<name>A0A812TNB7_9DINO</name>
<feature type="domain" description="Carrier" evidence="4">
    <location>
        <begin position="123"/>
        <end position="200"/>
    </location>
</feature>
<dbReference type="InterPro" id="IPR045851">
    <property type="entry name" value="AMP-bd_C_sf"/>
</dbReference>
<gene>
    <name evidence="5" type="primary">novH</name>
    <name evidence="5" type="ORF">SNAT2548_LOCUS29948</name>
</gene>
<keyword evidence="6" id="KW-1185">Reference proteome</keyword>
<dbReference type="AlphaFoldDB" id="A0A812TNB7"/>
<proteinExistence type="predicted"/>
<dbReference type="Proteomes" id="UP000604046">
    <property type="component" value="Unassembled WGS sequence"/>
</dbReference>
<evidence type="ECO:0000259" key="4">
    <source>
        <dbReference type="PROSITE" id="PS50075"/>
    </source>
</evidence>
<dbReference type="Gene3D" id="1.10.1200.10">
    <property type="entry name" value="ACP-like"/>
    <property type="match status" value="1"/>
</dbReference>
<evidence type="ECO:0000256" key="2">
    <source>
        <dbReference type="ARBA" id="ARBA00022553"/>
    </source>
</evidence>
<dbReference type="EMBL" id="CAJNDS010002584">
    <property type="protein sequence ID" value="CAE7534430.1"/>
    <property type="molecule type" value="Genomic_DNA"/>
</dbReference>
<dbReference type="OrthoDB" id="2141940at2759"/>
<feature type="region of interest" description="Disordered" evidence="3">
    <location>
        <begin position="686"/>
        <end position="716"/>
    </location>
</feature>
<keyword evidence="2" id="KW-0597">Phosphoprotein</keyword>
<dbReference type="PANTHER" id="PTHR44845">
    <property type="entry name" value="CARRIER DOMAIN-CONTAINING PROTEIN"/>
    <property type="match status" value="1"/>
</dbReference>
<feature type="compositionally biased region" description="Acidic residues" evidence="3">
    <location>
        <begin position="688"/>
        <end position="699"/>
    </location>
</feature>
<dbReference type="PROSITE" id="PS50075">
    <property type="entry name" value="CARRIER"/>
    <property type="match status" value="1"/>
</dbReference>
<dbReference type="PANTHER" id="PTHR44845:SF6">
    <property type="entry name" value="BETA-ALANINE-ACTIVATING ENZYME"/>
    <property type="match status" value="1"/>
</dbReference>
<evidence type="ECO:0000313" key="5">
    <source>
        <dbReference type="EMBL" id="CAE7534430.1"/>
    </source>
</evidence>
<sequence>MKCFIRKSMIVDAVKVRGIRIELEALEQAIVELPAVKHCEARVLDGQSLVLLASGTSGDVSEAELKATAASLGRGYVLSQVKIVENDGWKFNASGKLLRNVVPLDEEMTAEVKKDGWEAFDKTGVSDLELEIAACLAPQLNVAEWSRDSHFMEDLGVDSGGFGRLISQMRSKPRLQKIDLQMLFDRPTVRSLAAALAEQSAESDSEDEVSLEQNLLDSFLEAVKEHPHAVCLERSYESLSYLQLRRQMMAYQRLLHEAKPSRGSVVLLWLTVSIVAFFCDLKRCVAHVRCVALLAFAAKQQGGGTPNHKTKNKKQNRKTQNHKHAYCELLACAPKELDLLGCHCLRVSLVCVKLLAEVATTLDTAVKEGGATPVAVPQKPKNPKNGIILNPKTVESRDVSPVAQEQAVACTRSCCERDCVVCSKLLVKLDSACSVATFAEELFELVLRAAPDLSLNEPCGGAEVLESCKAHFVELDVQLFFDVFWPKNLEDAPVRACDKEACEGTILSELLVKREELECELCALSLCGESSVVVCVCETSCPEILDEDAVQEGTLEQVLQTKIIPSWQFLRCFEVWQQTVLTKCLSLTKDQPVSATKVVQVRHAHECPKTVILTVCLCLAIAAEDQDRVRGSKEWSFLLCVLLQISITSIAVWEALKACLRAVFRQAEDLLRPRRQAPETVELFIPEQPEDECEGPDLDEAPRRRSPKVAQQAHDVEPQGRPITFAFADDEVQVFVPGPAIAHANPPEPMLRALVNAQPRGPFSSEAPTARLPTCSTLRPQGRLARPHAAANYES</sequence>
<feature type="region of interest" description="Disordered" evidence="3">
    <location>
        <begin position="759"/>
        <end position="795"/>
    </location>
</feature>
<evidence type="ECO:0000256" key="1">
    <source>
        <dbReference type="ARBA" id="ARBA00022450"/>
    </source>
</evidence>
<organism evidence="5 6">
    <name type="scientific">Symbiodinium natans</name>
    <dbReference type="NCBI Taxonomy" id="878477"/>
    <lineage>
        <taxon>Eukaryota</taxon>
        <taxon>Sar</taxon>
        <taxon>Alveolata</taxon>
        <taxon>Dinophyceae</taxon>
        <taxon>Suessiales</taxon>
        <taxon>Symbiodiniaceae</taxon>
        <taxon>Symbiodinium</taxon>
    </lineage>
</organism>